<feature type="domain" description="RNase H type-1" evidence="1">
    <location>
        <begin position="61"/>
        <end position="171"/>
    </location>
</feature>
<dbReference type="GO" id="GO:0004523">
    <property type="term" value="F:RNA-DNA hybrid ribonuclease activity"/>
    <property type="evidence" value="ECO:0007669"/>
    <property type="project" value="InterPro"/>
</dbReference>
<proteinExistence type="predicted"/>
<organism evidence="2 3">
    <name type="scientific">Eumeta variegata</name>
    <name type="common">Bagworm moth</name>
    <name type="synonym">Eumeta japonica</name>
    <dbReference type="NCBI Taxonomy" id="151549"/>
    <lineage>
        <taxon>Eukaryota</taxon>
        <taxon>Metazoa</taxon>
        <taxon>Ecdysozoa</taxon>
        <taxon>Arthropoda</taxon>
        <taxon>Hexapoda</taxon>
        <taxon>Insecta</taxon>
        <taxon>Pterygota</taxon>
        <taxon>Neoptera</taxon>
        <taxon>Endopterygota</taxon>
        <taxon>Lepidoptera</taxon>
        <taxon>Glossata</taxon>
        <taxon>Ditrysia</taxon>
        <taxon>Tineoidea</taxon>
        <taxon>Psychidae</taxon>
        <taxon>Oiketicinae</taxon>
        <taxon>Eumeta</taxon>
    </lineage>
</organism>
<dbReference type="Proteomes" id="UP000299102">
    <property type="component" value="Unassembled WGS sequence"/>
</dbReference>
<dbReference type="OrthoDB" id="411823at2759"/>
<sequence length="179" mass="20417">MYQPGVRESCLFQQFTAPSKSTRNWVRSRIWISKQVVLPYKDMTSTPMETKYRAKLPQLSLNGATAWRSGIRCEFRFVIYCTVFQVVMMELQKAIKGVQRDKDSIVNIFIDSKSSLRCCPARKHKPSAHLVKTDISVMIAKAKKVQLFWVRAHGGTAGNGRADELATDTALMKKKMKQL</sequence>
<dbReference type="Gene3D" id="3.30.420.10">
    <property type="entry name" value="Ribonuclease H-like superfamily/Ribonuclease H"/>
    <property type="match status" value="1"/>
</dbReference>
<accession>A0A4C1YEM0</accession>
<dbReference type="GO" id="GO:0003676">
    <property type="term" value="F:nucleic acid binding"/>
    <property type="evidence" value="ECO:0007669"/>
    <property type="project" value="InterPro"/>
</dbReference>
<dbReference type="InterPro" id="IPR012337">
    <property type="entry name" value="RNaseH-like_sf"/>
</dbReference>
<evidence type="ECO:0000313" key="3">
    <source>
        <dbReference type="Proteomes" id="UP000299102"/>
    </source>
</evidence>
<gene>
    <name evidence="2" type="ORF">EVAR_42945_1</name>
</gene>
<keyword evidence="3" id="KW-1185">Reference proteome</keyword>
<evidence type="ECO:0000313" key="2">
    <source>
        <dbReference type="EMBL" id="GBP73773.1"/>
    </source>
</evidence>
<dbReference type="AlphaFoldDB" id="A0A4C1YEM0"/>
<dbReference type="InterPro" id="IPR036397">
    <property type="entry name" value="RNaseH_sf"/>
</dbReference>
<comment type="caution">
    <text evidence="2">The sequence shown here is derived from an EMBL/GenBank/DDBJ whole genome shotgun (WGS) entry which is preliminary data.</text>
</comment>
<dbReference type="InterPro" id="IPR002156">
    <property type="entry name" value="RNaseH_domain"/>
</dbReference>
<dbReference type="EMBL" id="BGZK01001186">
    <property type="protein sequence ID" value="GBP73773.1"/>
    <property type="molecule type" value="Genomic_DNA"/>
</dbReference>
<dbReference type="Pfam" id="PF00075">
    <property type="entry name" value="RNase_H"/>
    <property type="match status" value="1"/>
</dbReference>
<dbReference type="SUPFAM" id="SSF53098">
    <property type="entry name" value="Ribonuclease H-like"/>
    <property type="match status" value="1"/>
</dbReference>
<name>A0A4C1YEM0_EUMVA</name>
<evidence type="ECO:0000259" key="1">
    <source>
        <dbReference type="PROSITE" id="PS50879"/>
    </source>
</evidence>
<dbReference type="PROSITE" id="PS50879">
    <property type="entry name" value="RNASE_H_1"/>
    <property type="match status" value="1"/>
</dbReference>
<reference evidence="2 3" key="1">
    <citation type="journal article" date="2019" name="Commun. Biol.">
        <title>The bagworm genome reveals a unique fibroin gene that provides high tensile strength.</title>
        <authorList>
            <person name="Kono N."/>
            <person name="Nakamura H."/>
            <person name="Ohtoshi R."/>
            <person name="Tomita M."/>
            <person name="Numata K."/>
            <person name="Arakawa K."/>
        </authorList>
    </citation>
    <scope>NUCLEOTIDE SEQUENCE [LARGE SCALE GENOMIC DNA]</scope>
</reference>
<protein>
    <recommendedName>
        <fullName evidence="1">RNase H type-1 domain-containing protein</fullName>
    </recommendedName>
</protein>